<accession>A0A7C8IR84</accession>
<evidence type="ECO:0000313" key="5">
    <source>
        <dbReference type="Proteomes" id="UP000481858"/>
    </source>
</evidence>
<dbReference type="InterPro" id="IPR056362">
    <property type="entry name" value="AtuA-like_ferredoxin_dom"/>
</dbReference>
<dbReference type="PANTHER" id="PTHR47585">
    <property type="match status" value="1"/>
</dbReference>
<dbReference type="InterPro" id="IPR016169">
    <property type="entry name" value="FAD-bd_PCMH_sub2"/>
</dbReference>
<dbReference type="InterPro" id="IPR016166">
    <property type="entry name" value="FAD-bd_PCMH"/>
</dbReference>
<feature type="transmembrane region" description="Helical" evidence="2">
    <location>
        <begin position="1320"/>
        <end position="1341"/>
    </location>
</feature>
<keyword evidence="2" id="KW-0812">Transmembrane</keyword>
<dbReference type="SUPFAM" id="SSF56176">
    <property type="entry name" value="FAD-binding/transporter-associated domain-like"/>
    <property type="match status" value="1"/>
</dbReference>
<proteinExistence type="inferred from homology"/>
<comment type="similarity">
    <text evidence="1">Belongs to the oxygen-dependent FAD-linked oxidoreductase family.</text>
</comment>
<dbReference type="Pfam" id="PF01565">
    <property type="entry name" value="FAD_binding_4"/>
    <property type="match status" value="1"/>
</dbReference>
<evidence type="ECO:0000256" key="2">
    <source>
        <dbReference type="SAM" id="Phobius"/>
    </source>
</evidence>
<feature type="domain" description="FAD-binding PCMH-type" evidence="3">
    <location>
        <begin position="106"/>
        <end position="285"/>
    </location>
</feature>
<dbReference type="EMBL" id="WUBL01000055">
    <property type="protein sequence ID" value="KAF2968218.1"/>
    <property type="molecule type" value="Genomic_DNA"/>
</dbReference>
<evidence type="ECO:0000256" key="1">
    <source>
        <dbReference type="ARBA" id="ARBA00005466"/>
    </source>
</evidence>
<gene>
    <name evidence="4" type="ORF">GQX73_g5370</name>
</gene>
<dbReference type="Gene3D" id="3.30.465.10">
    <property type="match status" value="2"/>
</dbReference>
<feature type="transmembrane region" description="Helical" evidence="2">
    <location>
        <begin position="1261"/>
        <end position="1286"/>
    </location>
</feature>
<protein>
    <recommendedName>
        <fullName evidence="3">FAD-binding PCMH-type domain-containing protein</fullName>
    </recommendedName>
</protein>
<keyword evidence="5" id="KW-1185">Reference proteome</keyword>
<reference evidence="4 5" key="1">
    <citation type="submission" date="2019-12" db="EMBL/GenBank/DDBJ databases">
        <title>Draft genome sequence of the ascomycete Xylaria multiplex DSM 110363.</title>
        <authorList>
            <person name="Buettner E."/>
            <person name="Kellner H."/>
        </authorList>
    </citation>
    <scope>NUCLEOTIDE SEQUENCE [LARGE SCALE GENOMIC DNA]</scope>
    <source>
        <strain evidence="4 5">DSM 110363</strain>
    </source>
</reference>
<dbReference type="OrthoDB" id="10265871at2759"/>
<keyword evidence="2" id="KW-1133">Transmembrane helix</keyword>
<dbReference type="InterPro" id="IPR006094">
    <property type="entry name" value="Oxid_FAD_bind_N"/>
</dbReference>
<keyword evidence="2" id="KW-0472">Membrane</keyword>
<evidence type="ECO:0000313" key="4">
    <source>
        <dbReference type="EMBL" id="KAF2968218.1"/>
    </source>
</evidence>
<dbReference type="PANTHER" id="PTHR47585:SF1">
    <property type="entry name" value="DUF1446 DOMAIN-CONTAINING PROTEIN"/>
    <property type="match status" value="1"/>
</dbReference>
<dbReference type="Pfam" id="PF23544">
    <property type="entry name" value="AtuA_ferredoxin"/>
    <property type="match status" value="1"/>
</dbReference>
<dbReference type="PROSITE" id="PS51387">
    <property type="entry name" value="FAD_PCMH"/>
    <property type="match status" value="1"/>
</dbReference>
<dbReference type="InterPro" id="IPR036318">
    <property type="entry name" value="FAD-bd_PCMH-like_sf"/>
</dbReference>
<dbReference type="Proteomes" id="UP000481858">
    <property type="component" value="Unassembled WGS sequence"/>
</dbReference>
<organism evidence="4 5">
    <name type="scientific">Xylaria multiplex</name>
    <dbReference type="NCBI Taxonomy" id="323545"/>
    <lineage>
        <taxon>Eukaryota</taxon>
        <taxon>Fungi</taxon>
        <taxon>Dikarya</taxon>
        <taxon>Ascomycota</taxon>
        <taxon>Pezizomycotina</taxon>
        <taxon>Sordariomycetes</taxon>
        <taxon>Xylariomycetidae</taxon>
        <taxon>Xylariales</taxon>
        <taxon>Xylariaceae</taxon>
        <taxon>Xylaria</taxon>
    </lineage>
</organism>
<comment type="caution">
    <text evidence="4">The sequence shown here is derived from an EMBL/GenBank/DDBJ whole genome shotgun (WGS) entry which is preliminary data.</text>
</comment>
<dbReference type="GO" id="GO:0016491">
    <property type="term" value="F:oxidoreductase activity"/>
    <property type="evidence" value="ECO:0007669"/>
    <property type="project" value="InterPro"/>
</dbReference>
<dbReference type="GO" id="GO:0071949">
    <property type="term" value="F:FAD binding"/>
    <property type="evidence" value="ECO:0007669"/>
    <property type="project" value="InterPro"/>
</dbReference>
<name>A0A7C8IR84_9PEZI</name>
<sequence>MSMLTLKLCKSPKIEVSFIFPGDPNWPPESEWTRLNASIDGVLLKPKPAASACYPGPDHDQTQCQFLVNSAPSTRFWLDDPLTELAQWTQGSSCVATLTPVGNCTRGGFPEYVVNATSAKHVQGAVNFARDNNVRLVIKNTGHDFGGRSVGAGSLSVWTHNLKSTQFIPSYTIGQYSGMAVRIGSGVEAWEVSNLMAANDISVVAAGCNTVGGSGGWLSSGGHSTVTSTFGLGADQVLSLEVVTADGKLVTADPLTNQDLFWAMRGGGGATYGVITSVVMKAYPPISISSSSLSLTVSSGSGTGTVRNVETFWQGVASYYRFAAKILDAGGYGFSYIYPMANNTYRFTTSSSFPGMAPTVAFNFMQPLYDTLKGVGINVANPTVGSARPYGSPRGGTGDRPVNTRYRSRLLPRENWEDDGLFNQTMRAIRTAVEGGFDNDFYFHGTLTSPTEEVAGWPGNDSAVNPAWRKNRMHAMLMDVQPDRLTAQQAINRNTLMQGYMNLIRDVSPGAGSYMNEGDPGEPNWQQAFYGDHYERLLDIKRKWDPTGVFWAPTTVGSEGWEVRAIDGYPNSQNGRLCRVHYTLEGRACELSIELYIIHTILIFAPIYGEVMAPAPRPVRIGNCSGAITDPGDFMLAQATAGQIDVITGDYLAEANIAQHAEAYERGEHPGYALTAYDGLQKSLRAINEKRIKVVINGGGLNPKGLAEVTHKTASEKGYSLKIAYVEGDNLLSIVHDIVKPDSEGRLPHFDSENDQIKLAKDTDNFLQDPDKKIVAANAYLGCRAIRLGLERGTDIIICGRVADASPVMGAAQWWHGWKDDDFDKLAGALIAGHVIECSTYGTGGNFAGFDKFTIQELLHLSCPIAEITENGESIITKHEALNGFVTEEVVKCQLLYELQGNIYLNSDVKADVTNIAVRQIGLNRVHVSGAKGYPPPPTTKLAVFYRGGWQGEFTVNATGYATKHKYDLQEAQMRTQLDEWGVTKDIDLLEFQRIGVPQENPRSQLEATTYLRLFVQARRHETIRRVHQAVWYNFMQHFPGLSCTLDLRLLSIPVPFLGFFPALVSQSQIQESINIIGHEGKVEESLVVGPPLITEKLAPRENYDPASPRMLSSFGSSKVIPFGDIILARSGDKGANVNVGFTPRKTYDTAEVWEWLRAFLTKDRLKNLMGNDWQNWFHIERVEFPNIRAVHFVVYGALGRGVSSSARLDSLGKGFAEWLRSVHVPVPVKFLEGEPRIMMGYELPDLFEAFSSFIGLGTNIGTFIAIAVASFSIIQTVYMSCILFLPRSASSRPGKQLLDLRAKTPSIAERKTYTLTKMIIASVIVGLLMNLGSAPFSYFIKALLEAAYGDSLNRNNICSEDSPKISTTNAVNAVYKFCVSIKNELDEQAKANFDSLDATGGFEGRAKMFLSKQTAAWSDICLEDYGIDLNARLRDGSTLIKFAQIRRRRKRAYITTLKLDNMQC</sequence>
<dbReference type="Pfam" id="PF07287">
    <property type="entry name" value="AtuA"/>
    <property type="match status" value="1"/>
</dbReference>
<evidence type="ECO:0000259" key="3">
    <source>
        <dbReference type="PROSITE" id="PS51387"/>
    </source>
</evidence>
<dbReference type="InParanoid" id="A0A7C8IR84"/>
<dbReference type="Pfam" id="PF08031">
    <property type="entry name" value="BBE"/>
    <property type="match status" value="1"/>
</dbReference>
<dbReference type="InterPro" id="IPR012951">
    <property type="entry name" value="BBE"/>
</dbReference>
<dbReference type="InterPro" id="IPR010839">
    <property type="entry name" value="AtuA_N"/>
</dbReference>